<evidence type="ECO:0000313" key="3">
    <source>
        <dbReference type="Proteomes" id="UP001206895"/>
    </source>
</evidence>
<sequence>MAMQLRTQRGSGRRSGNPGQSGEPVPENRTLAELVAAAARVAPSVPAVCMPDVSLTLGELAQRATCASMAMSGGESIDDSALTVALMMTVPGLAASGASGLATTLSSVRIQATMAVAGSRQA</sequence>
<feature type="compositionally biased region" description="Polar residues" evidence="1">
    <location>
        <begin position="1"/>
        <end position="10"/>
    </location>
</feature>
<feature type="region of interest" description="Disordered" evidence="1">
    <location>
        <begin position="1"/>
        <end position="28"/>
    </location>
</feature>
<evidence type="ECO:0000313" key="2">
    <source>
        <dbReference type="EMBL" id="MCP2177626.1"/>
    </source>
</evidence>
<accession>A0ABT1HI22</accession>
<evidence type="ECO:0000256" key="1">
    <source>
        <dbReference type="SAM" id="MobiDB-lite"/>
    </source>
</evidence>
<protein>
    <submittedName>
        <fullName evidence="2">Uncharacterized protein</fullName>
    </submittedName>
</protein>
<proteinExistence type="predicted"/>
<keyword evidence="3" id="KW-1185">Reference proteome</keyword>
<organism evidence="2 3">
    <name type="scientific">Williamsia maris</name>
    <dbReference type="NCBI Taxonomy" id="72806"/>
    <lineage>
        <taxon>Bacteria</taxon>
        <taxon>Bacillati</taxon>
        <taxon>Actinomycetota</taxon>
        <taxon>Actinomycetes</taxon>
        <taxon>Mycobacteriales</taxon>
        <taxon>Nocardiaceae</taxon>
        <taxon>Williamsia</taxon>
    </lineage>
</organism>
<gene>
    <name evidence="2" type="ORF">LX13_003454</name>
</gene>
<dbReference type="EMBL" id="JAMTCJ010000003">
    <property type="protein sequence ID" value="MCP2177626.1"/>
    <property type="molecule type" value="Genomic_DNA"/>
</dbReference>
<reference evidence="2 3" key="1">
    <citation type="submission" date="2022-06" db="EMBL/GenBank/DDBJ databases">
        <title>Genomic Encyclopedia of Archaeal and Bacterial Type Strains, Phase II (KMG-II): from individual species to whole genera.</title>
        <authorList>
            <person name="Goeker M."/>
        </authorList>
    </citation>
    <scope>NUCLEOTIDE SEQUENCE [LARGE SCALE GENOMIC DNA]</scope>
    <source>
        <strain evidence="2 3">DSM 44693</strain>
    </source>
</reference>
<dbReference type="RefSeq" id="WP_253662527.1">
    <property type="nucleotide sequence ID" value="NZ_BAAAJQ010000001.1"/>
</dbReference>
<dbReference type="Proteomes" id="UP001206895">
    <property type="component" value="Unassembled WGS sequence"/>
</dbReference>
<name>A0ABT1HI22_9NOCA</name>
<comment type="caution">
    <text evidence="2">The sequence shown here is derived from an EMBL/GenBank/DDBJ whole genome shotgun (WGS) entry which is preliminary data.</text>
</comment>